<protein>
    <recommendedName>
        <fullName evidence="3">Ribosomal protein S10</fullName>
    </recommendedName>
</protein>
<name>A0AAV1Z0H6_9ARAC</name>
<sequence length="88" mass="10672">MVVLRSFELKLFLKDNKRAVPAVRRFSKQYFTLPLKKGHIKIPEEKLDHMKRSRFFSSFFSAGYSEEKEREDWVCSSWPQDNEQETRR</sequence>
<evidence type="ECO:0008006" key="3">
    <source>
        <dbReference type="Google" id="ProtNLM"/>
    </source>
</evidence>
<reference evidence="1 2" key="1">
    <citation type="submission" date="2024-04" db="EMBL/GenBank/DDBJ databases">
        <authorList>
            <person name="Rising A."/>
            <person name="Reimegard J."/>
            <person name="Sonavane S."/>
            <person name="Akerstrom W."/>
            <person name="Nylinder S."/>
            <person name="Hedman E."/>
            <person name="Kallberg Y."/>
        </authorList>
    </citation>
    <scope>NUCLEOTIDE SEQUENCE [LARGE SCALE GENOMIC DNA]</scope>
</reference>
<gene>
    <name evidence="1" type="ORF">LARSCL_LOCUS2025</name>
</gene>
<keyword evidence="2" id="KW-1185">Reference proteome</keyword>
<proteinExistence type="predicted"/>
<evidence type="ECO:0000313" key="2">
    <source>
        <dbReference type="Proteomes" id="UP001497382"/>
    </source>
</evidence>
<dbReference type="AlphaFoldDB" id="A0AAV1Z0H6"/>
<comment type="caution">
    <text evidence="1">The sequence shown here is derived from an EMBL/GenBank/DDBJ whole genome shotgun (WGS) entry which is preliminary data.</text>
</comment>
<dbReference type="Proteomes" id="UP001497382">
    <property type="component" value="Unassembled WGS sequence"/>
</dbReference>
<evidence type="ECO:0000313" key="1">
    <source>
        <dbReference type="EMBL" id="CAL1264424.1"/>
    </source>
</evidence>
<accession>A0AAV1Z0H6</accession>
<dbReference type="EMBL" id="CAXIEN010000013">
    <property type="protein sequence ID" value="CAL1264424.1"/>
    <property type="molecule type" value="Genomic_DNA"/>
</dbReference>
<organism evidence="1 2">
    <name type="scientific">Larinioides sclopetarius</name>
    <dbReference type="NCBI Taxonomy" id="280406"/>
    <lineage>
        <taxon>Eukaryota</taxon>
        <taxon>Metazoa</taxon>
        <taxon>Ecdysozoa</taxon>
        <taxon>Arthropoda</taxon>
        <taxon>Chelicerata</taxon>
        <taxon>Arachnida</taxon>
        <taxon>Araneae</taxon>
        <taxon>Araneomorphae</taxon>
        <taxon>Entelegynae</taxon>
        <taxon>Araneoidea</taxon>
        <taxon>Araneidae</taxon>
        <taxon>Larinioides</taxon>
    </lineage>
</organism>